<evidence type="ECO:0000313" key="2">
    <source>
        <dbReference type="Proteomes" id="UP000807469"/>
    </source>
</evidence>
<evidence type="ECO:0000313" key="1">
    <source>
        <dbReference type="EMBL" id="KAF9480685.1"/>
    </source>
</evidence>
<reference evidence="1" key="1">
    <citation type="submission" date="2020-11" db="EMBL/GenBank/DDBJ databases">
        <authorList>
            <consortium name="DOE Joint Genome Institute"/>
            <person name="Ahrendt S."/>
            <person name="Riley R."/>
            <person name="Andreopoulos W."/>
            <person name="Labutti K."/>
            <person name="Pangilinan J."/>
            <person name="Ruiz-Duenas F.J."/>
            <person name="Barrasa J.M."/>
            <person name="Sanchez-Garcia M."/>
            <person name="Camarero S."/>
            <person name="Miyauchi S."/>
            <person name="Serrano A."/>
            <person name="Linde D."/>
            <person name="Babiker R."/>
            <person name="Drula E."/>
            <person name="Ayuso-Fernandez I."/>
            <person name="Pacheco R."/>
            <person name="Padilla G."/>
            <person name="Ferreira P."/>
            <person name="Barriuso J."/>
            <person name="Kellner H."/>
            <person name="Castanera R."/>
            <person name="Alfaro M."/>
            <person name="Ramirez L."/>
            <person name="Pisabarro A.G."/>
            <person name="Kuo A."/>
            <person name="Tritt A."/>
            <person name="Lipzen A."/>
            <person name="He G."/>
            <person name="Yan M."/>
            <person name="Ng V."/>
            <person name="Cullen D."/>
            <person name="Martin F."/>
            <person name="Rosso M.-N."/>
            <person name="Henrissat B."/>
            <person name="Hibbett D."/>
            <person name="Martinez A.T."/>
            <person name="Grigoriev I.V."/>
        </authorList>
    </citation>
    <scope>NUCLEOTIDE SEQUENCE</scope>
    <source>
        <strain evidence="1">CIRM-BRFM 674</strain>
    </source>
</reference>
<dbReference type="EMBL" id="MU155190">
    <property type="protein sequence ID" value="KAF9480685.1"/>
    <property type="molecule type" value="Genomic_DNA"/>
</dbReference>
<protein>
    <submittedName>
        <fullName evidence="1">Uncharacterized protein</fullName>
    </submittedName>
</protein>
<dbReference type="Proteomes" id="UP000807469">
    <property type="component" value="Unassembled WGS sequence"/>
</dbReference>
<gene>
    <name evidence="1" type="ORF">BDN70DRAFT_877248</name>
</gene>
<keyword evidence="2" id="KW-1185">Reference proteome</keyword>
<name>A0A9P6D204_9AGAR</name>
<comment type="caution">
    <text evidence="1">The sequence shown here is derived from an EMBL/GenBank/DDBJ whole genome shotgun (WGS) entry which is preliminary data.</text>
</comment>
<proteinExistence type="predicted"/>
<organism evidence="1 2">
    <name type="scientific">Pholiota conissans</name>
    <dbReference type="NCBI Taxonomy" id="109636"/>
    <lineage>
        <taxon>Eukaryota</taxon>
        <taxon>Fungi</taxon>
        <taxon>Dikarya</taxon>
        <taxon>Basidiomycota</taxon>
        <taxon>Agaricomycotina</taxon>
        <taxon>Agaricomycetes</taxon>
        <taxon>Agaricomycetidae</taxon>
        <taxon>Agaricales</taxon>
        <taxon>Agaricineae</taxon>
        <taxon>Strophariaceae</taxon>
        <taxon>Pholiota</taxon>
    </lineage>
</organism>
<dbReference type="AlphaFoldDB" id="A0A9P6D204"/>
<sequence>MSSTSPIFFPLHQQLLEAALAVPRSSYSHFELYGPLGSLLSCICQKFPMLITTPPHKRQGDEDPIELEGGGKLTTACFVVVKYAGDPDKPETIRRIYVMGLHIQRGDESAPAARARVARFLLQRATEDRLPRLCSILLLGNEIEVYSLTDGSPDATVSDEVMRFSNPAGPELKALIYKIALESSDDEESSPMAGPSTV</sequence>
<accession>A0A9P6D204</accession>